<dbReference type="OrthoDB" id="4083233at2759"/>
<reference evidence="1 2" key="1">
    <citation type="submission" date="2016-10" db="EMBL/GenBank/DDBJ databases">
        <authorList>
            <person name="de Groot N.N."/>
        </authorList>
    </citation>
    <scope>NUCLEOTIDE SEQUENCE [LARGE SCALE GENOMIC DNA]</scope>
    <source>
        <strain evidence="1 2">CBS 141442</strain>
    </source>
</reference>
<dbReference type="Proteomes" id="UP000182334">
    <property type="component" value="Chromosome I"/>
</dbReference>
<protein>
    <submittedName>
        <fullName evidence="1">CIC11C00000001353</fullName>
    </submittedName>
</protein>
<evidence type="ECO:0000313" key="1">
    <source>
        <dbReference type="EMBL" id="SGZ47172.1"/>
    </source>
</evidence>
<keyword evidence="2" id="KW-1185">Reference proteome</keyword>
<gene>
    <name evidence="1" type="ORF">SAMEA4029010_CIC11G00000001353</name>
</gene>
<dbReference type="STRING" id="45354.A0A1L0BBP7"/>
<dbReference type="EMBL" id="LT635756">
    <property type="protein sequence ID" value="SGZ47172.1"/>
    <property type="molecule type" value="Genomic_DNA"/>
</dbReference>
<name>A0A1L0BBP7_9ASCO</name>
<accession>A0A1L0BBP7</accession>
<sequence length="407" mass="46471">MALENETNLESENEMNVQPPEIHVEDINALLASNPSEPFDPELLSKLPAMTSDQLSQLEEVLSSEFTSLSKKFLVARQVRVENMLAAIDQQIKLCQANDEQWTQKYNHEIGVIERLANNTEDHVIAGTKGSGPQKLYISPENFDSNVSNLMSNLVLPMDLDDIFNERGDELPFSPQFKKIIQQFRDQLDALKNQKSYQEDLVDANTEKNRGILWKQYKRDAQERRQQLIDQTYLELNELYKEYYGVADNKMANLEASQYYRSVVSVDDMKNGHEGQVGRFAPGNIDSYYDVDAPYYKNNRIEATDARVVALYRLHQFEAEQRKYTIPQLDEANVKLSGLQGLTQEETDLDLLVLRANIQACDPGPKNNSSVNDTFNSEFQTVLDTDRLPSQVEMEPIQLDTAANAEK</sequence>
<proteinExistence type="predicted"/>
<organism evidence="1 2">
    <name type="scientific">Sungouiella intermedia</name>
    <dbReference type="NCBI Taxonomy" id="45354"/>
    <lineage>
        <taxon>Eukaryota</taxon>
        <taxon>Fungi</taxon>
        <taxon>Dikarya</taxon>
        <taxon>Ascomycota</taxon>
        <taxon>Saccharomycotina</taxon>
        <taxon>Pichiomycetes</taxon>
        <taxon>Metschnikowiaceae</taxon>
        <taxon>Sungouiella</taxon>
    </lineage>
</organism>
<dbReference type="AlphaFoldDB" id="A0A1L0BBP7"/>
<evidence type="ECO:0000313" key="2">
    <source>
        <dbReference type="Proteomes" id="UP000182334"/>
    </source>
</evidence>